<organism evidence="4 5">
    <name type="scientific">Zeimonas arvi</name>
    <dbReference type="NCBI Taxonomy" id="2498847"/>
    <lineage>
        <taxon>Bacteria</taxon>
        <taxon>Pseudomonadati</taxon>
        <taxon>Pseudomonadota</taxon>
        <taxon>Betaproteobacteria</taxon>
        <taxon>Burkholderiales</taxon>
        <taxon>Burkholderiaceae</taxon>
        <taxon>Zeimonas</taxon>
    </lineage>
</organism>
<comment type="caution">
    <text evidence="4">The sequence shown here is derived from an EMBL/GenBank/DDBJ whole genome shotgun (WGS) entry which is preliminary data.</text>
</comment>
<evidence type="ECO:0000256" key="1">
    <source>
        <dbReference type="ARBA" id="ARBA00010515"/>
    </source>
</evidence>
<gene>
    <name evidence="4" type="ORF">FHP08_05620</name>
</gene>
<dbReference type="PANTHER" id="PTHR48081:SF8">
    <property type="entry name" value="ALPHA_BETA HYDROLASE FOLD-3 DOMAIN-CONTAINING PROTEIN-RELATED"/>
    <property type="match status" value="1"/>
</dbReference>
<evidence type="ECO:0000313" key="4">
    <source>
        <dbReference type="EMBL" id="TXL67095.1"/>
    </source>
</evidence>
<evidence type="ECO:0000256" key="2">
    <source>
        <dbReference type="ARBA" id="ARBA00022801"/>
    </source>
</evidence>
<comment type="similarity">
    <text evidence="1">Belongs to the 'GDXG' lipolytic enzyme family.</text>
</comment>
<reference evidence="4 5" key="1">
    <citation type="submission" date="2019-06" db="EMBL/GenBank/DDBJ databases">
        <title>Quisquiliibacterium sp. nov., isolated from a maize field.</title>
        <authorList>
            <person name="Lin S.-Y."/>
            <person name="Tsai C.-F."/>
            <person name="Young C.-C."/>
        </authorList>
    </citation>
    <scope>NUCLEOTIDE SEQUENCE [LARGE SCALE GENOMIC DNA]</scope>
    <source>
        <strain evidence="4 5">CC-CFT501</strain>
    </source>
</reference>
<dbReference type="GO" id="GO:0016787">
    <property type="term" value="F:hydrolase activity"/>
    <property type="evidence" value="ECO:0007669"/>
    <property type="project" value="UniProtKB-KW"/>
</dbReference>
<dbReference type="OrthoDB" id="9794445at2"/>
<dbReference type="InterPro" id="IPR013094">
    <property type="entry name" value="AB_hydrolase_3"/>
</dbReference>
<dbReference type="Gene3D" id="3.40.50.1820">
    <property type="entry name" value="alpha/beta hydrolase"/>
    <property type="match status" value="1"/>
</dbReference>
<keyword evidence="5" id="KW-1185">Reference proteome</keyword>
<dbReference type="InterPro" id="IPR029058">
    <property type="entry name" value="AB_hydrolase_fold"/>
</dbReference>
<accession>A0A5C8P0H9</accession>
<dbReference type="AlphaFoldDB" id="A0A5C8P0H9"/>
<dbReference type="InterPro" id="IPR002168">
    <property type="entry name" value="Lipase_GDXG_HIS_AS"/>
</dbReference>
<proteinExistence type="inferred from homology"/>
<dbReference type="Pfam" id="PF07859">
    <property type="entry name" value="Abhydrolase_3"/>
    <property type="match status" value="1"/>
</dbReference>
<dbReference type="Proteomes" id="UP000321548">
    <property type="component" value="Unassembled WGS sequence"/>
</dbReference>
<dbReference type="EMBL" id="VDUY01000002">
    <property type="protein sequence ID" value="TXL67095.1"/>
    <property type="molecule type" value="Genomic_DNA"/>
</dbReference>
<dbReference type="RefSeq" id="WP_147703344.1">
    <property type="nucleotide sequence ID" value="NZ_VDUY01000002.1"/>
</dbReference>
<dbReference type="PANTHER" id="PTHR48081">
    <property type="entry name" value="AB HYDROLASE SUPERFAMILY PROTEIN C4A8.06C"/>
    <property type="match status" value="1"/>
</dbReference>
<name>A0A5C8P0H9_9BURK</name>
<dbReference type="SUPFAM" id="SSF53474">
    <property type="entry name" value="alpha/beta-Hydrolases"/>
    <property type="match status" value="1"/>
</dbReference>
<evidence type="ECO:0000259" key="3">
    <source>
        <dbReference type="Pfam" id="PF07859"/>
    </source>
</evidence>
<feature type="domain" description="Alpha/beta hydrolase fold-3" evidence="3">
    <location>
        <begin position="82"/>
        <end position="287"/>
    </location>
</feature>
<sequence length="320" mass="35307">MPLDPQVEKILLWARRANAPAYHDIGADAARTHYERIAGTLDIVTPDLHEVVDFEVPLAGRSLRVRQYAPWPHHWAEPRPALVYFHGGGFTIGSVATHDRVCRVLARGGDCLVYSVDYRLAPQHKFPAAVDDAFDTLAWIRDEAQSLGVDLTRLAVGGDSAGGTLAAACAIHARDRGWPLALQLLVYPGLSHDQQTGSHRRFASGYLLDAETVQWFFAQYLRGPEDRLDWRFAPLLAEDLAGVAPAWIAAAEFDPLHDENLAYAERLREAGVPVELVDYPGMIHAFFQHAGFVPAARRAHDDASAALRRAFGGFDDDFIG</sequence>
<protein>
    <submittedName>
        <fullName evidence="4">Alpha/beta hydrolase</fullName>
    </submittedName>
</protein>
<evidence type="ECO:0000313" key="5">
    <source>
        <dbReference type="Proteomes" id="UP000321548"/>
    </source>
</evidence>
<dbReference type="InterPro" id="IPR050300">
    <property type="entry name" value="GDXG_lipolytic_enzyme"/>
</dbReference>
<keyword evidence="2 4" id="KW-0378">Hydrolase</keyword>
<dbReference type="PROSITE" id="PS01173">
    <property type="entry name" value="LIPASE_GDXG_HIS"/>
    <property type="match status" value="1"/>
</dbReference>
<dbReference type="FunFam" id="3.40.50.1820:FF:000089">
    <property type="entry name" value="Alpha/beta hydrolase"/>
    <property type="match status" value="1"/>
</dbReference>